<evidence type="ECO:0000256" key="1">
    <source>
        <dbReference type="SAM" id="MobiDB-lite"/>
    </source>
</evidence>
<gene>
    <name evidence="2" type="ORF">F444_05676</name>
</gene>
<evidence type="ECO:0000313" key="3">
    <source>
        <dbReference type="Proteomes" id="UP000028582"/>
    </source>
</evidence>
<evidence type="ECO:0000313" key="2">
    <source>
        <dbReference type="EMBL" id="ETO79699.1"/>
    </source>
</evidence>
<sequence length="60" mass="7449">MQADREEKAKQWEADNADKYKQWQEEREDTKQSVSFAYNLRRWNMIESAWKMNVLKRCYS</sequence>
<organism evidence="2 3">
    <name type="scientific">Phytophthora nicotianae P1976</name>
    <dbReference type="NCBI Taxonomy" id="1317066"/>
    <lineage>
        <taxon>Eukaryota</taxon>
        <taxon>Sar</taxon>
        <taxon>Stramenopiles</taxon>
        <taxon>Oomycota</taxon>
        <taxon>Peronosporomycetes</taxon>
        <taxon>Peronosporales</taxon>
        <taxon>Peronosporaceae</taxon>
        <taxon>Phytophthora</taxon>
    </lineage>
</organism>
<dbReference type="EMBL" id="ANJA01001076">
    <property type="protein sequence ID" value="ETO79699.1"/>
    <property type="molecule type" value="Genomic_DNA"/>
</dbReference>
<accession>A0A081ALD8</accession>
<reference evidence="2 3" key="1">
    <citation type="submission" date="2013-11" db="EMBL/GenBank/DDBJ databases">
        <title>The Genome Sequence of Phytophthora parasitica P1976.</title>
        <authorList>
            <consortium name="The Broad Institute Genomics Platform"/>
            <person name="Russ C."/>
            <person name="Tyler B."/>
            <person name="Panabieres F."/>
            <person name="Shan W."/>
            <person name="Tripathy S."/>
            <person name="Grunwald N."/>
            <person name="Machado M."/>
            <person name="Johnson C.S."/>
            <person name="Walker B."/>
            <person name="Young S."/>
            <person name="Zeng Q."/>
            <person name="Gargeya S."/>
            <person name="Fitzgerald M."/>
            <person name="Haas B."/>
            <person name="Abouelleil A."/>
            <person name="Allen A.W."/>
            <person name="Alvarado L."/>
            <person name="Arachchi H.M."/>
            <person name="Berlin A.M."/>
            <person name="Chapman S.B."/>
            <person name="Gainer-Dewar J."/>
            <person name="Goldberg J."/>
            <person name="Griggs A."/>
            <person name="Gujja S."/>
            <person name="Hansen M."/>
            <person name="Howarth C."/>
            <person name="Imamovic A."/>
            <person name="Ireland A."/>
            <person name="Larimer J."/>
            <person name="McCowan C."/>
            <person name="Murphy C."/>
            <person name="Pearson M."/>
            <person name="Poon T.W."/>
            <person name="Priest M."/>
            <person name="Roberts A."/>
            <person name="Saif S."/>
            <person name="Shea T."/>
            <person name="Sisk P."/>
            <person name="Sykes S."/>
            <person name="Wortman J."/>
            <person name="Nusbaum C."/>
            <person name="Birren B."/>
        </authorList>
    </citation>
    <scope>NUCLEOTIDE SEQUENCE [LARGE SCALE GENOMIC DNA]</scope>
    <source>
        <strain evidence="2 3">P1976</strain>
    </source>
</reference>
<name>A0A081ALD8_PHYNI</name>
<protein>
    <submittedName>
        <fullName evidence="2">Uncharacterized protein</fullName>
    </submittedName>
</protein>
<dbReference type="AlphaFoldDB" id="A0A081ALD8"/>
<comment type="caution">
    <text evidence="2">The sequence shown here is derived from an EMBL/GenBank/DDBJ whole genome shotgun (WGS) entry which is preliminary data.</text>
</comment>
<feature type="region of interest" description="Disordered" evidence="1">
    <location>
        <begin position="1"/>
        <end position="27"/>
    </location>
</feature>
<proteinExistence type="predicted"/>
<dbReference type="Proteomes" id="UP000028582">
    <property type="component" value="Unassembled WGS sequence"/>
</dbReference>